<evidence type="ECO:0000313" key="2">
    <source>
        <dbReference type="Proteomes" id="UP000708208"/>
    </source>
</evidence>
<evidence type="ECO:0000313" key="1">
    <source>
        <dbReference type="EMBL" id="CAG7834325.1"/>
    </source>
</evidence>
<dbReference type="EMBL" id="CAJVCH010570193">
    <property type="protein sequence ID" value="CAG7834325.1"/>
    <property type="molecule type" value="Genomic_DNA"/>
</dbReference>
<sequence length="305" mass="34594">MERVAKAFPHKPYWFMMMAQYLSHAQNIMSIYAEPSILSSLKYLHRKQLLNNTILIMLSDHGTWWRDDIEASEAAFLEQRLPILYISLPQKFKRKYPLATRNLQQNAKKLTTTFDVYEMMYDLLNLTQVSDKRILERAQESSITARRNVSLFLPIDPGRTCAEAGITLINCACISRESASVSEPSVIRAANFVLETINEKIREYPQCRQLKLENVTEVFLTGLRRGSARGNGTFGLNIDAISESHGEYFEIGISTKPGGGKYYAAVVFNGFDGHLTLDGIARVSIYGNDADCMSDQDLKPFCYCK</sequence>
<dbReference type="Pfam" id="PF02995">
    <property type="entry name" value="DUF229"/>
    <property type="match status" value="1"/>
</dbReference>
<name>A0A8J2LIX7_9HEXA</name>
<dbReference type="PANTHER" id="PTHR10974:SF1">
    <property type="entry name" value="FI08016P-RELATED"/>
    <property type="match status" value="1"/>
</dbReference>
<dbReference type="OrthoDB" id="413313at2759"/>
<accession>A0A8J2LIX7</accession>
<protein>
    <submittedName>
        <fullName evidence="1">Uncharacterized protein</fullName>
    </submittedName>
</protein>
<dbReference type="GO" id="GO:0005615">
    <property type="term" value="C:extracellular space"/>
    <property type="evidence" value="ECO:0007669"/>
    <property type="project" value="TreeGrafter"/>
</dbReference>
<proteinExistence type="predicted"/>
<dbReference type="InterPro" id="IPR004245">
    <property type="entry name" value="DUF229"/>
</dbReference>
<dbReference type="Proteomes" id="UP000708208">
    <property type="component" value="Unassembled WGS sequence"/>
</dbReference>
<gene>
    <name evidence="1" type="ORF">AFUS01_LOCUS43842</name>
</gene>
<dbReference type="PANTHER" id="PTHR10974">
    <property type="entry name" value="FI08016P-RELATED"/>
    <property type="match status" value="1"/>
</dbReference>
<keyword evidence="2" id="KW-1185">Reference proteome</keyword>
<reference evidence="1" key="1">
    <citation type="submission" date="2021-06" db="EMBL/GenBank/DDBJ databases">
        <authorList>
            <person name="Hodson N. C."/>
            <person name="Mongue J. A."/>
            <person name="Jaron S. K."/>
        </authorList>
    </citation>
    <scope>NUCLEOTIDE SEQUENCE</scope>
</reference>
<dbReference type="AlphaFoldDB" id="A0A8J2LIX7"/>
<organism evidence="1 2">
    <name type="scientific">Allacma fusca</name>
    <dbReference type="NCBI Taxonomy" id="39272"/>
    <lineage>
        <taxon>Eukaryota</taxon>
        <taxon>Metazoa</taxon>
        <taxon>Ecdysozoa</taxon>
        <taxon>Arthropoda</taxon>
        <taxon>Hexapoda</taxon>
        <taxon>Collembola</taxon>
        <taxon>Symphypleona</taxon>
        <taxon>Sminthuridae</taxon>
        <taxon>Allacma</taxon>
    </lineage>
</organism>
<comment type="caution">
    <text evidence="1">The sequence shown here is derived from an EMBL/GenBank/DDBJ whole genome shotgun (WGS) entry which is preliminary data.</text>
</comment>